<name>A0A840V209_9BACT</name>
<evidence type="ECO:0000313" key="3">
    <source>
        <dbReference type="EMBL" id="MBB5352025.1"/>
    </source>
</evidence>
<accession>A0A840V209</accession>
<evidence type="ECO:0000313" key="4">
    <source>
        <dbReference type="Proteomes" id="UP000557717"/>
    </source>
</evidence>
<feature type="transmembrane region" description="Helical" evidence="2">
    <location>
        <begin position="214"/>
        <end position="235"/>
    </location>
</feature>
<feature type="compositionally biased region" description="Pro residues" evidence="1">
    <location>
        <begin position="27"/>
        <end position="43"/>
    </location>
</feature>
<sequence>MSALPERRKSAEELAKLRASLGIDGDAPPPPDLKHQAPPPPLARKPDGKKESPSAPAASKKAGVKKTAAKKAAKAGEPASKAARGPSAPSASAVLEAEEGRSAAQTPKVVRSLKKSEQGPIRQAKVPVANGEGALPARRHTEEELRRFRLGESNPADLPAAQLAKLTAAWWVIAPLYAVGVVGLILSFSMEQQAKTQMTGTLARLALRPNAPQWFFSPLAVGSGIMLLGAGWIAWKRTRSAHHAGFMTILAILFVTFGILHFFPELHGS</sequence>
<feature type="compositionally biased region" description="Low complexity" evidence="1">
    <location>
        <begin position="75"/>
        <end position="93"/>
    </location>
</feature>
<dbReference type="EMBL" id="JACHFD010000010">
    <property type="protein sequence ID" value="MBB5352025.1"/>
    <property type="molecule type" value="Genomic_DNA"/>
</dbReference>
<feature type="region of interest" description="Disordered" evidence="1">
    <location>
        <begin position="1"/>
        <end position="123"/>
    </location>
</feature>
<feature type="transmembrane region" description="Helical" evidence="2">
    <location>
        <begin position="168"/>
        <end position="188"/>
    </location>
</feature>
<feature type="compositionally biased region" description="Basic and acidic residues" evidence="1">
    <location>
        <begin position="1"/>
        <end position="16"/>
    </location>
</feature>
<proteinExistence type="predicted"/>
<comment type="caution">
    <text evidence="3">The sequence shown here is derived from an EMBL/GenBank/DDBJ whole genome shotgun (WGS) entry which is preliminary data.</text>
</comment>
<keyword evidence="2" id="KW-1133">Transmembrane helix</keyword>
<keyword evidence="2" id="KW-0812">Transmembrane</keyword>
<organism evidence="3 4">
    <name type="scientific">Haloferula luteola</name>
    <dbReference type="NCBI Taxonomy" id="595692"/>
    <lineage>
        <taxon>Bacteria</taxon>
        <taxon>Pseudomonadati</taxon>
        <taxon>Verrucomicrobiota</taxon>
        <taxon>Verrucomicrobiia</taxon>
        <taxon>Verrucomicrobiales</taxon>
        <taxon>Verrucomicrobiaceae</taxon>
        <taxon>Haloferula</taxon>
    </lineage>
</organism>
<dbReference type="Proteomes" id="UP000557717">
    <property type="component" value="Unassembled WGS sequence"/>
</dbReference>
<feature type="compositionally biased region" description="Basic residues" evidence="1">
    <location>
        <begin position="62"/>
        <end position="73"/>
    </location>
</feature>
<reference evidence="3 4" key="1">
    <citation type="submission" date="2020-08" db="EMBL/GenBank/DDBJ databases">
        <title>Genomic Encyclopedia of Type Strains, Phase IV (KMG-IV): sequencing the most valuable type-strain genomes for metagenomic binning, comparative biology and taxonomic classification.</title>
        <authorList>
            <person name="Goeker M."/>
        </authorList>
    </citation>
    <scope>NUCLEOTIDE SEQUENCE [LARGE SCALE GENOMIC DNA]</scope>
    <source>
        <strain evidence="3 4">YC6886</strain>
    </source>
</reference>
<keyword evidence="2" id="KW-0472">Membrane</keyword>
<feature type="transmembrane region" description="Helical" evidence="2">
    <location>
        <begin position="244"/>
        <end position="263"/>
    </location>
</feature>
<dbReference type="AlphaFoldDB" id="A0A840V209"/>
<gene>
    <name evidence="3" type="ORF">HNR46_002266</name>
</gene>
<evidence type="ECO:0000256" key="1">
    <source>
        <dbReference type="SAM" id="MobiDB-lite"/>
    </source>
</evidence>
<dbReference type="RefSeq" id="WP_184018720.1">
    <property type="nucleotide sequence ID" value="NZ_JACHFD010000010.1"/>
</dbReference>
<keyword evidence="4" id="KW-1185">Reference proteome</keyword>
<protein>
    <submittedName>
        <fullName evidence="3">Uncharacterized protein</fullName>
    </submittedName>
</protein>
<evidence type="ECO:0000256" key="2">
    <source>
        <dbReference type="SAM" id="Phobius"/>
    </source>
</evidence>